<dbReference type="EMBL" id="GBXM01023812">
    <property type="protein sequence ID" value="JAH84765.1"/>
    <property type="molecule type" value="Transcribed_RNA"/>
</dbReference>
<name>A0A0E9W5D1_ANGAN</name>
<protein>
    <submittedName>
        <fullName evidence="2">Uncharacterized protein</fullName>
    </submittedName>
</protein>
<feature type="region of interest" description="Disordered" evidence="1">
    <location>
        <begin position="1"/>
        <end position="33"/>
    </location>
</feature>
<evidence type="ECO:0000313" key="2">
    <source>
        <dbReference type="EMBL" id="JAH84765.1"/>
    </source>
</evidence>
<dbReference type="AlphaFoldDB" id="A0A0E9W5D1"/>
<reference evidence="2" key="2">
    <citation type="journal article" date="2015" name="Fish Shellfish Immunol.">
        <title>Early steps in the European eel (Anguilla anguilla)-Vibrio vulnificus interaction in the gills: Role of the RtxA13 toxin.</title>
        <authorList>
            <person name="Callol A."/>
            <person name="Pajuelo D."/>
            <person name="Ebbesson L."/>
            <person name="Teles M."/>
            <person name="MacKenzie S."/>
            <person name="Amaro C."/>
        </authorList>
    </citation>
    <scope>NUCLEOTIDE SEQUENCE</scope>
</reference>
<sequence>MPLPDTIQDAEERSLSQKSSKSLKKGGYCTEGS</sequence>
<reference evidence="2" key="1">
    <citation type="submission" date="2014-11" db="EMBL/GenBank/DDBJ databases">
        <authorList>
            <person name="Amaro Gonzalez C."/>
        </authorList>
    </citation>
    <scope>NUCLEOTIDE SEQUENCE</scope>
</reference>
<organism evidence="2">
    <name type="scientific">Anguilla anguilla</name>
    <name type="common">European freshwater eel</name>
    <name type="synonym">Muraena anguilla</name>
    <dbReference type="NCBI Taxonomy" id="7936"/>
    <lineage>
        <taxon>Eukaryota</taxon>
        <taxon>Metazoa</taxon>
        <taxon>Chordata</taxon>
        <taxon>Craniata</taxon>
        <taxon>Vertebrata</taxon>
        <taxon>Euteleostomi</taxon>
        <taxon>Actinopterygii</taxon>
        <taxon>Neopterygii</taxon>
        <taxon>Teleostei</taxon>
        <taxon>Anguilliformes</taxon>
        <taxon>Anguillidae</taxon>
        <taxon>Anguilla</taxon>
    </lineage>
</organism>
<accession>A0A0E9W5D1</accession>
<proteinExistence type="predicted"/>
<evidence type="ECO:0000256" key="1">
    <source>
        <dbReference type="SAM" id="MobiDB-lite"/>
    </source>
</evidence>